<protein>
    <submittedName>
        <fullName evidence="2">Uncharacterized protein</fullName>
    </submittedName>
</protein>
<dbReference type="GO" id="GO:0030473">
    <property type="term" value="P:nuclear migration along microtubule"/>
    <property type="evidence" value="ECO:0007669"/>
    <property type="project" value="TreeGrafter"/>
</dbReference>
<dbReference type="EMBL" id="NJEU01002039">
    <property type="protein sequence ID" value="PHH58732.1"/>
    <property type="molecule type" value="Genomic_DNA"/>
</dbReference>
<dbReference type="Proteomes" id="UP000224854">
    <property type="component" value="Unassembled WGS sequence"/>
</dbReference>
<dbReference type="InterPro" id="IPR013889">
    <property type="entry name" value="Karyogamy_KAR9"/>
</dbReference>
<organism evidence="2 3">
    <name type="scientific">Ophiocordyceps australis</name>
    <dbReference type="NCBI Taxonomy" id="1399860"/>
    <lineage>
        <taxon>Eukaryota</taxon>
        <taxon>Fungi</taxon>
        <taxon>Dikarya</taxon>
        <taxon>Ascomycota</taxon>
        <taxon>Pezizomycotina</taxon>
        <taxon>Sordariomycetes</taxon>
        <taxon>Hypocreomycetidae</taxon>
        <taxon>Hypocreales</taxon>
        <taxon>Ophiocordycipitaceae</taxon>
        <taxon>Ophiocordyceps</taxon>
    </lineage>
</organism>
<gene>
    <name evidence="2" type="ORF">CDD82_2750</name>
</gene>
<dbReference type="GO" id="GO:0005816">
    <property type="term" value="C:spindle pole body"/>
    <property type="evidence" value="ECO:0007669"/>
    <property type="project" value="TreeGrafter"/>
</dbReference>
<dbReference type="Pfam" id="PF08580">
    <property type="entry name" value="KAR9"/>
    <property type="match status" value="1"/>
</dbReference>
<dbReference type="AlphaFoldDB" id="A0A2C5XUW1"/>
<dbReference type="PANTHER" id="PTHR37271:SF1">
    <property type="entry name" value="KARYOGAMY PROTEIN KAR9"/>
    <property type="match status" value="1"/>
</dbReference>
<dbReference type="PANTHER" id="PTHR37271">
    <property type="entry name" value="KARYOGAMY PROTEIN KAR9"/>
    <property type="match status" value="1"/>
</dbReference>
<dbReference type="GO" id="GO:0043332">
    <property type="term" value="C:mating projection tip"/>
    <property type="evidence" value="ECO:0007669"/>
    <property type="project" value="TreeGrafter"/>
</dbReference>
<dbReference type="GO" id="GO:0031578">
    <property type="term" value="P:mitotic spindle orientation checkpoint signaling"/>
    <property type="evidence" value="ECO:0007669"/>
    <property type="project" value="TreeGrafter"/>
</dbReference>
<keyword evidence="3" id="KW-1185">Reference proteome</keyword>
<dbReference type="OrthoDB" id="5559380at2759"/>
<evidence type="ECO:0000313" key="2">
    <source>
        <dbReference type="EMBL" id="PHH58732.1"/>
    </source>
</evidence>
<dbReference type="GO" id="GO:0005938">
    <property type="term" value="C:cell cortex"/>
    <property type="evidence" value="ECO:0007669"/>
    <property type="project" value="TreeGrafter"/>
</dbReference>
<dbReference type="GO" id="GO:0051293">
    <property type="term" value="P:establishment of spindle localization"/>
    <property type="evidence" value="ECO:0007669"/>
    <property type="project" value="TreeGrafter"/>
</dbReference>
<proteinExistence type="predicted"/>
<evidence type="ECO:0000313" key="3">
    <source>
        <dbReference type="Proteomes" id="UP000224854"/>
    </source>
</evidence>
<feature type="region of interest" description="Disordered" evidence="1">
    <location>
        <begin position="21"/>
        <end position="50"/>
    </location>
</feature>
<feature type="region of interest" description="Disordered" evidence="1">
    <location>
        <begin position="109"/>
        <end position="192"/>
    </location>
</feature>
<comment type="caution">
    <text evidence="2">The sequence shown here is derived from an EMBL/GenBank/DDBJ whole genome shotgun (WGS) entry which is preliminary data.</text>
</comment>
<evidence type="ECO:0000256" key="1">
    <source>
        <dbReference type="SAM" id="MobiDB-lite"/>
    </source>
</evidence>
<feature type="compositionally biased region" description="Pro residues" evidence="1">
    <location>
        <begin position="35"/>
        <end position="45"/>
    </location>
</feature>
<sequence>MLHPSQPPSNASATVACVADSCTPGSNPATTPLPVGQPTPTPQSPPAAALRKTSPGLAARLKALGFGSATKSSAASLPPESVVGRLDQHQLRRLDEKHQAASFASIITRRGRPWKGNSNPVATHPLPEADSWGPFAVAMDPAKPTPTGSKAHHPPSPTDADSTAPPPPKDPIALPLTPPIATGDDGSQDDDYVADLSSYFSPSRNRPGSIYTLSRASFASQLAQLTSLQLPDAQSLSSKVSAIRNAQVAAKALMNAAEQIQSWISKAQEVVDGLDSDDDVEWAAAGGREGLHEVESAIGRFEHVIKAYVGSIEELQSRPDIGSVAAQDLNEAVGQMEAITDAWGSMRNALRSVGSQVETAMES</sequence>
<name>A0A2C5XUW1_9HYPO</name>
<accession>A0A2C5XUW1</accession>
<reference evidence="2 3" key="1">
    <citation type="submission" date="2017-06" db="EMBL/GenBank/DDBJ databases">
        <title>Ant-infecting Ophiocordyceps genomes reveal a high diversity of potential behavioral manipulation genes and a possible major role for enterotoxins.</title>
        <authorList>
            <person name="De Bekker C."/>
            <person name="Evans H.C."/>
            <person name="Brachmann A."/>
            <person name="Hughes D.P."/>
        </authorList>
    </citation>
    <scope>NUCLEOTIDE SEQUENCE [LARGE SCALE GENOMIC DNA]</scope>
    <source>
        <strain evidence="2 3">1348a</strain>
    </source>
</reference>